<keyword evidence="2" id="KW-0812">Transmembrane</keyword>
<gene>
    <name evidence="3" type="ORF">NWT39_12595</name>
</gene>
<dbReference type="AlphaFoldDB" id="A0A977ID04"/>
<reference evidence="3" key="1">
    <citation type="submission" date="2022-08" db="EMBL/GenBank/DDBJ databases">
        <title>Dynamic responses of ammonia-oxidizing microbial communities induced by reactive oxygen species (ROS) in fluctuating redox aquifers.</title>
        <authorList>
            <person name="Wang P."/>
            <person name="Wang H."/>
        </authorList>
    </citation>
    <scope>NUCLEOTIDE SEQUENCE</scope>
    <source>
        <strain evidence="3">PLX03</strain>
    </source>
</reference>
<keyword evidence="2" id="KW-1133">Transmembrane helix</keyword>
<feature type="region of interest" description="Disordered" evidence="1">
    <location>
        <begin position="73"/>
        <end position="96"/>
    </location>
</feature>
<feature type="transmembrane region" description="Helical" evidence="2">
    <location>
        <begin position="12"/>
        <end position="34"/>
    </location>
</feature>
<evidence type="ECO:0000256" key="2">
    <source>
        <dbReference type="SAM" id="Phobius"/>
    </source>
</evidence>
<accession>A0A977ID04</accession>
<evidence type="ECO:0000256" key="1">
    <source>
        <dbReference type="SAM" id="MobiDB-lite"/>
    </source>
</evidence>
<dbReference type="Proteomes" id="UP001059771">
    <property type="component" value="Chromosome"/>
</dbReference>
<evidence type="ECO:0000313" key="3">
    <source>
        <dbReference type="EMBL" id="UVS68731.1"/>
    </source>
</evidence>
<evidence type="ECO:0008006" key="4">
    <source>
        <dbReference type="Google" id="ProtNLM"/>
    </source>
</evidence>
<sequence length="142" mass="15441">MRTMDNNNNKRDVASAMFGMAVGIGLMALLSFMFKPLTTFPDSELVARAQETQEVKAFLDRFPDAKMSVDGQSSQVTYRASRQDYESSSGPGTSARQLVLTVTVEQSGRTEASLVCGGSLSTRASGNITSHIEYTRCLGDRQ</sequence>
<name>A0A977ID04_9ARCH</name>
<dbReference type="EMBL" id="CP103305">
    <property type="protein sequence ID" value="UVS68731.1"/>
    <property type="molecule type" value="Genomic_DNA"/>
</dbReference>
<keyword evidence="2" id="KW-0472">Membrane</keyword>
<organism evidence="3">
    <name type="scientific">Nitrososphaera viennensis</name>
    <dbReference type="NCBI Taxonomy" id="1034015"/>
    <lineage>
        <taxon>Archaea</taxon>
        <taxon>Nitrososphaerota</taxon>
        <taxon>Nitrososphaeria</taxon>
        <taxon>Nitrososphaerales</taxon>
        <taxon>Nitrososphaeraceae</taxon>
        <taxon>Nitrososphaera</taxon>
    </lineage>
</organism>
<dbReference type="RefSeq" id="WP_258914127.1">
    <property type="nucleotide sequence ID" value="NZ_CP103305.1"/>
</dbReference>
<proteinExistence type="predicted"/>
<protein>
    <recommendedName>
        <fullName evidence="4">Transmembrane protein</fullName>
    </recommendedName>
</protein>
<dbReference type="GeneID" id="74687722"/>